<dbReference type="InterPro" id="IPR050922">
    <property type="entry name" value="LytR/CpsA/Psr_CW_biosynth"/>
</dbReference>
<feature type="domain" description="LytR/CpsA/Psr regulator C-terminal" evidence="5">
    <location>
        <begin position="500"/>
        <end position="589"/>
    </location>
</feature>
<reference evidence="7" key="1">
    <citation type="journal article" date="2019" name="Int. J. Syst. Evol. Microbiol.">
        <title>The Global Catalogue of Microorganisms (GCM) 10K type strain sequencing project: providing services to taxonomists for standard genome sequencing and annotation.</title>
        <authorList>
            <consortium name="The Broad Institute Genomics Platform"/>
            <consortium name="The Broad Institute Genome Sequencing Center for Infectious Disease"/>
            <person name="Wu L."/>
            <person name="Ma J."/>
        </authorList>
    </citation>
    <scope>NUCLEOTIDE SEQUENCE [LARGE SCALE GENOMIC DNA]</scope>
    <source>
        <strain evidence="7">JCM 17688</strain>
    </source>
</reference>
<keyword evidence="7" id="KW-1185">Reference proteome</keyword>
<comment type="caution">
    <text evidence="6">The sequence shown here is derived from an EMBL/GenBank/DDBJ whole genome shotgun (WGS) entry which is preliminary data.</text>
</comment>
<evidence type="ECO:0008006" key="8">
    <source>
        <dbReference type="Google" id="ProtNLM"/>
    </source>
</evidence>
<evidence type="ECO:0000313" key="7">
    <source>
        <dbReference type="Proteomes" id="UP001500635"/>
    </source>
</evidence>
<evidence type="ECO:0000313" key="6">
    <source>
        <dbReference type="EMBL" id="GAA4402790.1"/>
    </source>
</evidence>
<dbReference type="RefSeq" id="WP_345000108.1">
    <property type="nucleotide sequence ID" value="NZ_BAABFR010000101.1"/>
</dbReference>
<dbReference type="Gene3D" id="3.30.70.2390">
    <property type="match status" value="1"/>
</dbReference>
<feature type="region of interest" description="Disordered" evidence="2">
    <location>
        <begin position="1"/>
        <end position="130"/>
    </location>
</feature>
<dbReference type="Gene3D" id="3.40.630.190">
    <property type="entry name" value="LCP protein"/>
    <property type="match status" value="1"/>
</dbReference>
<protein>
    <recommendedName>
        <fullName evidence="8">Cell envelope-related function transcriptional attenuator common domain-containing protein</fullName>
    </recommendedName>
</protein>
<feature type="compositionally biased region" description="Basic and acidic residues" evidence="2">
    <location>
        <begin position="14"/>
        <end position="24"/>
    </location>
</feature>
<name>A0ABP8KAD6_9ACTN</name>
<dbReference type="Pfam" id="PF13399">
    <property type="entry name" value="LytR_C"/>
    <property type="match status" value="1"/>
</dbReference>
<dbReference type="EMBL" id="BAABFR010000101">
    <property type="protein sequence ID" value="GAA4402790.1"/>
    <property type="molecule type" value="Genomic_DNA"/>
</dbReference>
<organism evidence="6 7">
    <name type="scientific">Tsukamurella soli</name>
    <dbReference type="NCBI Taxonomy" id="644556"/>
    <lineage>
        <taxon>Bacteria</taxon>
        <taxon>Bacillati</taxon>
        <taxon>Actinomycetota</taxon>
        <taxon>Actinomycetes</taxon>
        <taxon>Mycobacteriales</taxon>
        <taxon>Tsukamurellaceae</taxon>
        <taxon>Tsukamurella</taxon>
    </lineage>
</organism>
<evidence type="ECO:0000259" key="5">
    <source>
        <dbReference type="Pfam" id="PF13399"/>
    </source>
</evidence>
<keyword evidence="3" id="KW-0812">Transmembrane</keyword>
<dbReference type="InterPro" id="IPR004474">
    <property type="entry name" value="LytR_CpsA_psr"/>
</dbReference>
<keyword evidence="3" id="KW-0472">Membrane</keyword>
<dbReference type="Pfam" id="PF03816">
    <property type="entry name" value="LytR_cpsA_psr"/>
    <property type="match status" value="1"/>
</dbReference>
<sequence length="642" mass="66009">MPDSPSSGPGGSPGDRRSPGDRASRGARPTPPRRFGGDGADRPASGDGAARPGDGAPRPRTTGSTGAPGHRARSAPHRVTVDPGAGQGLAWEKSPLAEAADGAETPRHGRYRRSRPQRDRSSRSAGAAHSIAPTREGVAILGMACVAFLAVIVLLVTGYAWARVDSLESAVKRVSIPRGSAPDGATDILLVGTDSRVDAQGNPMSEAELAKLHAGVDDGSINTDTIILIRIPNDGRSATAMSIPRDSWVDIPGIGYAKINSAFGSTYAAKKQQLMDQGESDAQATDDATQAGRDVLIETVANLTGVTVDHYAEIGLVGFSLLTNAVGGVQVCLKHPVNDVYSGAHFRSGLQTLDGPQALSFVRQRHGLPRGDFDRIVRQQEFMASLAHKVLSAGTLSNPNKLDQLEAAVHRSVTIDDQWNTIDFARQLADLSAGSIKFATIPVVRDDGVSPDGQSIVVVDPNQVHAYTRALLGPGAVVGGDSGDPATSTSAPKPAVERGDISVDVVNGSQTAGLASSVSEYLAAKGYARGTVGDADTRDTDIAAGSVVAARSASDAGAKAVAAELGGLPVKADRSVAAGHVRVILEDGYTGPGKAGSDSSGSDESSSTDPNSLDPTEAAIYSSILNRPAFSADQDGGIPCVD</sequence>
<proteinExistence type="inferred from homology"/>
<feature type="compositionally biased region" description="Low complexity" evidence="2">
    <location>
        <begin position="596"/>
        <end position="607"/>
    </location>
</feature>
<evidence type="ECO:0000256" key="3">
    <source>
        <dbReference type="SAM" id="Phobius"/>
    </source>
</evidence>
<accession>A0ABP8KAD6</accession>
<dbReference type="InterPro" id="IPR027381">
    <property type="entry name" value="LytR/CpsA/Psr_C"/>
</dbReference>
<feature type="compositionally biased region" description="Low complexity" evidence="2">
    <location>
        <begin position="42"/>
        <end position="60"/>
    </location>
</feature>
<feature type="domain" description="Cell envelope-related transcriptional attenuator" evidence="4">
    <location>
        <begin position="222"/>
        <end position="391"/>
    </location>
</feature>
<dbReference type="PANTHER" id="PTHR33392:SF6">
    <property type="entry name" value="POLYISOPRENYL-TEICHOIC ACID--PEPTIDOGLYCAN TEICHOIC ACID TRANSFERASE TAGU"/>
    <property type="match status" value="1"/>
</dbReference>
<feature type="transmembrane region" description="Helical" evidence="3">
    <location>
        <begin position="138"/>
        <end position="162"/>
    </location>
</feature>
<comment type="similarity">
    <text evidence="1">Belongs to the LytR/CpsA/Psr (LCP) family.</text>
</comment>
<dbReference type="Proteomes" id="UP001500635">
    <property type="component" value="Unassembled WGS sequence"/>
</dbReference>
<keyword evidence="3" id="KW-1133">Transmembrane helix</keyword>
<evidence type="ECO:0000256" key="1">
    <source>
        <dbReference type="ARBA" id="ARBA00006068"/>
    </source>
</evidence>
<dbReference type="NCBIfam" id="TIGR00350">
    <property type="entry name" value="lytR_cpsA_psr"/>
    <property type="match status" value="1"/>
</dbReference>
<evidence type="ECO:0000259" key="4">
    <source>
        <dbReference type="Pfam" id="PF03816"/>
    </source>
</evidence>
<dbReference type="PANTHER" id="PTHR33392">
    <property type="entry name" value="POLYISOPRENYL-TEICHOIC ACID--PEPTIDOGLYCAN TEICHOIC ACID TRANSFERASE TAGU"/>
    <property type="match status" value="1"/>
</dbReference>
<gene>
    <name evidence="6" type="ORF">GCM10023147_43720</name>
</gene>
<feature type="region of interest" description="Disordered" evidence="2">
    <location>
        <begin position="587"/>
        <end position="618"/>
    </location>
</feature>
<evidence type="ECO:0000256" key="2">
    <source>
        <dbReference type="SAM" id="MobiDB-lite"/>
    </source>
</evidence>